<reference evidence="2 3" key="1">
    <citation type="submission" date="2022-03" db="EMBL/GenBank/DDBJ databases">
        <title>Isotopic signatures of nitrous oxide derived from detoxification processes.</title>
        <authorList>
            <person name="Behrendt U."/>
            <person name="Buchen C."/>
            <person name="Well R."/>
            <person name="Ulrich A."/>
            <person name="Rohe L."/>
            <person name="Kolb S."/>
            <person name="Schloter M."/>
            <person name="Horn M.A."/>
            <person name="Augustin J."/>
        </authorList>
    </citation>
    <scope>NUCLEOTIDE SEQUENCE [LARGE SCALE GENOMIC DNA]</scope>
    <source>
        <strain evidence="2 3">S4-C24</strain>
    </source>
</reference>
<keyword evidence="3" id="KW-1185">Reference proteome</keyword>
<dbReference type="SUPFAM" id="SSF69118">
    <property type="entry name" value="AhpD-like"/>
    <property type="match status" value="1"/>
</dbReference>
<gene>
    <name evidence="2" type="ORF">MNQ99_16350</name>
</gene>
<accession>A0ABY3W8L9</accession>
<dbReference type="InterPro" id="IPR003779">
    <property type="entry name" value="CMD-like"/>
</dbReference>
<dbReference type="RefSeq" id="WP_241913682.1">
    <property type="nucleotide sequence ID" value="NZ_CP093326.1"/>
</dbReference>
<evidence type="ECO:0000259" key="1">
    <source>
        <dbReference type="Pfam" id="PF02627"/>
    </source>
</evidence>
<name>A0ABY3W8L9_9MICC</name>
<dbReference type="Proteomes" id="UP000829069">
    <property type="component" value="Chromosome"/>
</dbReference>
<dbReference type="Gene3D" id="1.20.1290.10">
    <property type="entry name" value="AhpD-like"/>
    <property type="match status" value="1"/>
</dbReference>
<sequence>MAEEENPVLDTLVEITTASLDHSNLDSRELMLARIAALVAVDAPPASYLLNAGSAMEVGITLEDVQGVLIAVAPIVGTPRVVAAASDLAKALGFAIGLEIGLEAEAESDTDTEARAED</sequence>
<evidence type="ECO:0000313" key="2">
    <source>
        <dbReference type="EMBL" id="UNK45468.1"/>
    </source>
</evidence>
<organism evidence="2 3">
    <name type="scientific">Arthrobacter sulfonylureivorans</name>
    <dbReference type="NCBI Taxonomy" id="2486855"/>
    <lineage>
        <taxon>Bacteria</taxon>
        <taxon>Bacillati</taxon>
        <taxon>Actinomycetota</taxon>
        <taxon>Actinomycetes</taxon>
        <taxon>Micrococcales</taxon>
        <taxon>Micrococcaceae</taxon>
        <taxon>Arthrobacter</taxon>
    </lineage>
</organism>
<dbReference type="Pfam" id="PF02627">
    <property type="entry name" value="CMD"/>
    <property type="match status" value="1"/>
</dbReference>
<protein>
    <submittedName>
        <fullName evidence="2">Carboxymuconolactone decarboxylase family protein</fullName>
    </submittedName>
</protein>
<evidence type="ECO:0000313" key="3">
    <source>
        <dbReference type="Proteomes" id="UP000829069"/>
    </source>
</evidence>
<feature type="domain" description="Carboxymuconolactone decarboxylase-like" evidence="1">
    <location>
        <begin position="8"/>
        <end position="85"/>
    </location>
</feature>
<proteinExistence type="predicted"/>
<dbReference type="InterPro" id="IPR029032">
    <property type="entry name" value="AhpD-like"/>
</dbReference>
<dbReference type="EMBL" id="CP093326">
    <property type="protein sequence ID" value="UNK45468.1"/>
    <property type="molecule type" value="Genomic_DNA"/>
</dbReference>